<dbReference type="GO" id="GO:1990883">
    <property type="term" value="F:18S rRNA cytidine N-acetyltransferase activity"/>
    <property type="evidence" value="ECO:0007669"/>
    <property type="project" value="TreeGrafter"/>
</dbReference>
<dbReference type="InterPro" id="IPR032672">
    <property type="entry name" value="TmcA/NAT10/Kre33"/>
</dbReference>
<comment type="caution">
    <text evidence="8">The sequence shown here is derived from an EMBL/GenBank/DDBJ whole genome shotgun (WGS) entry which is preliminary data.</text>
</comment>
<keyword evidence="2" id="KW-0808">Transferase</keyword>
<dbReference type="GO" id="GO:0030686">
    <property type="term" value="C:90S preribosome"/>
    <property type="evidence" value="ECO:0007669"/>
    <property type="project" value="TreeGrafter"/>
</dbReference>
<dbReference type="GO" id="GO:0005730">
    <property type="term" value="C:nucleolus"/>
    <property type="evidence" value="ECO:0007669"/>
    <property type="project" value="TreeGrafter"/>
</dbReference>
<evidence type="ECO:0000256" key="2">
    <source>
        <dbReference type="ARBA" id="ARBA00022679"/>
    </source>
</evidence>
<keyword evidence="5" id="KW-0012">Acyltransferase</keyword>
<dbReference type="PANTHER" id="PTHR10925">
    <property type="entry name" value="N-ACETYLTRANSFERASE 10"/>
    <property type="match status" value="1"/>
</dbReference>
<comment type="subcellular location">
    <subcellularLocation>
        <location evidence="1">Nucleus</location>
    </subcellularLocation>
</comment>
<dbReference type="InterPro" id="IPR027417">
    <property type="entry name" value="P-loop_NTPase"/>
</dbReference>
<organism evidence="8 9">
    <name type="scientific">Chionoecetes opilio</name>
    <name type="common">Atlantic snow crab</name>
    <name type="synonym">Cancer opilio</name>
    <dbReference type="NCBI Taxonomy" id="41210"/>
    <lineage>
        <taxon>Eukaryota</taxon>
        <taxon>Metazoa</taxon>
        <taxon>Ecdysozoa</taxon>
        <taxon>Arthropoda</taxon>
        <taxon>Crustacea</taxon>
        <taxon>Multicrustacea</taxon>
        <taxon>Malacostraca</taxon>
        <taxon>Eumalacostraca</taxon>
        <taxon>Eucarida</taxon>
        <taxon>Decapoda</taxon>
        <taxon>Pleocyemata</taxon>
        <taxon>Brachyura</taxon>
        <taxon>Eubrachyura</taxon>
        <taxon>Majoidea</taxon>
        <taxon>Majidae</taxon>
        <taxon>Chionoecetes</taxon>
    </lineage>
</organism>
<dbReference type="Proteomes" id="UP000770661">
    <property type="component" value="Unassembled WGS sequence"/>
</dbReference>
<dbReference type="PANTHER" id="PTHR10925:SF5">
    <property type="entry name" value="RNA CYTIDINE ACETYLTRANSFERASE"/>
    <property type="match status" value="1"/>
</dbReference>
<dbReference type="GO" id="GO:1904812">
    <property type="term" value="P:rRNA acetylation involved in maturation of SSU-rRNA"/>
    <property type="evidence" value="ECO:0007669"/>
    <property type="project" value="TreeGrafter"/>
</dbReference>
<name>A0A8J5CNM0_CHIOP</name>
<dbReference type="GO" id="GO:0000049">
    <property type="term" value="F:tRNA binding"/>
    <property type="evidence" value="ECO:0007669"/>
    <property type="project" value="TreeGrafter"/>
</dbReference>
<dbReference type="GO" id="GO:0005524">
    <property type="term" value="F:ATP binding"/>
    <property type="evidence" value="ECO:0007669"/>
    <property type="project" value="UniProtKB-KW"/>
</dbReference>
<keyword evidence="4" id="KW-0067">ATP-binding</keyword>
<feature type="domain" description="TcmA/NAT10 helicase" evidence="7">
    <location>
        <begin position="42"/>
        <end position="89"/>
    </location>
</feature>
<gene>
    <name evidence="8" type="primary">nat10</name>
    <name evidence="8" type="ORF">GWK47_011113</name>
</gene>
<dbReference type="EMBL" id="JACEEZ010019380">
    <property type="protein sequence ID" value="KAG0715801.1"/>
    <property type="molecule type" value="Genomic_DNA"/>
</dbReference>
<evidence type="ECO:0000259" key="7">
    <source>
        <dbReference type="Pfam" id="PF05127"/>
    </source>
</evidence>
<dbReference type="Gene3D" id="3.40.50.300">
    <property type="entry name" value="P-loop containing nucleotide triphosphate hydrolases"/>
    <property type="match status" value="1"/>
</dbReference>
<reference evidence="8" key="1">
    <citation type="submission" date="2020-07" db="EMBL/GenBank/DDBJ databases">
        <title>The High-quality genome of the commercially important snow crab, Chionoecetes opilio.</title>
        <authorList>
            <person name="Jeong J.-H."/>
            <person name="Ryu S."/>
        </authorList>
    </citation>
    <scope>NUCLEOTIDE SEQUENCE</scope>
    <source>
        <strain evidence="8">MADBK_172401_WGS</strain>
        <tissue evidence="8">Digestive gland</tissue>
    </source>
</reference>
<accession>A0A8J5CNM0</accession>
<proteinExistence type="predicted"/>
<keyword evidence="6" id="KW-0812">Transmembrane</keyword>
<dbReference type="InterPro" id="IPR007807">
    <property type="entry name" value="TcmA/NAT10_helicase"/>
</dbReference>
<evidence type="ECO:0000313" key="9">
    <source>
        <dbReference type="Proteomes" id="UP000770661"/>
    </source>
</evidence>
<dbReference type="Pfam" id="PF05127">
    <property type="entry name" value="NAT10_TcmA_helicase"/>
    <property type="match status" value="1"/>
</dbReference>
<dbReference type="AlphaFoldDB" id="A0A8J5CNM0"/>
<keyword evidence="6" id="KW-0472">Membrane</keyword>
<keyword evidence="9" id="KW-1185">Reference proteome</keyword>
<sequence length="268" mass="29277">MWRKLTTQWRFTSQLDCSARAQALLKMIDLITEKNVFGTVAVTAGRGRGKSAALGLATAAAIYVGLNNIFVTSPTPENLSTFFEFVFKVEGRVNGQGMWVFLGHSTVQKDFKWIYGSHSGSNSGLRTMAKEFVAFGAVPGLLEVLLFLCFILAVFLMNPDLPPPVKRSKKVLSLEVKRKILKRIDEGAEVKSKAAAPLGAQKPGSLRIPKGFPRAGRRVVGGVFLRVEVWGRARMSGRGSQDLLPRGGGGTGVMARITWRQQPATRTQ</sequence>
<dbReference type="OrthoDB" id="10067491at2759"/>
<evidence type="ECO:0000256" key="3">
    <source>
        <dbReference type="ARBA" id="ARBA00022741"/>
    </source>
</evidence>
<feature type="transmembrane region" description="Helical" evidence="6">
    <location>
        <begin position="132"/>
        <end position="157"/>
    </location>
</feature>
<evidence type="ECO:0000256" key="6">
    <source>
        <dbReference type="SAM" id="Phobius"/>
    </source>
</evidence>
<protein>
    <submittedName>
        <fullName evidence="8">RNA cytidine acetyltransferase</fullName>
    </submittedName>
</protein>
<keyword evidence="6" id="KW-1133">Transmembrane helix</keyword>
<evidence type="ECO:0000313" key="8">
    <source>
        <dbReference type="EMBL" id="KAG0715801.1"/>
    </source>
</evidence>
<keyword evidence="3" id="KW-0547">Nucleotide-binding</keyword>
<evidence type="ECO:0000256" key="4">
    <source>
        <dbReference type="ARBA" id="ARBA00022840"/>
    </source>
</evidence>
<evidence type="ECO:0000256" key="5">
    <source>
        <dbReference type="ARBA" id="ARBA00023315"/>
    </source>
</evidence>
<evidence type="ECO:0000256" key="1">
    <source>
        <dbReference type="ARBA" id="ARBA00004123"/>
    </source>
</evidence>